<gene>
    <name evidence="1" type="ORF">COS52_03690</name>
</gene>
<evidence type="ECO:0008006" key="3">
    <source>
        <dbReference type="Google" id="ProtNLM"/>
    </source>
</evidence>
<organism evidence="1 2">
    <name type="scientific">Candidatus Roizmanbacteria bacterium CG03_land_8_20_14_0_80_39_12</name>
    <dbReference type="NCBI Taxonomy" id="1974847"/>
    <lineage>
        <taxon>Bacteria</taxon>
        <taxon>Candidatus Roizmaniibacteriota</taxon>
    </lineage>
</organism>
<dbReference type="AlphaFoldDB" id="A0A2M7BRZ3"/>
<sequence>MQHKHLLKKYFISSLLFIVGGCLGVLLLTSMTQVFRITNVEIFGVNQEERTIITKLLKQKSIFTTQLPQIKKIVMTRLPYIEVKEVHIQLPSTIVLSVVKEKPLAFLRTDHGYFVLSKKGTILKKERLDDKPAPFITFYQTPHQSEYQMGQKIGFSTIMKALGFITLLGGEGYTVETVAIDSVDMIACKTKGFEVAFSQTRPVELQQHEVRQIIRQIKAGALRIERLDLRFDKPVVQLPPK</sequence>
<accession>A0A2M7BRZ3</accession>
<proteinExistence type="predicted"/>
<name>A0A2M7BRZ3_9BACT</name>
<evidence type="ECO:0000313" key="2">
    <source>
        <dbReference type="Proteomes" id="UP000230119"/>
    </source>
</evidence>
<dbReference type="PROSITE" id="PS51257">
    <property type="entry name" value="PROKAR_LIPOPROTEIN"/>
    <property type="match status" value="1"/>
</dbReference>
<comment type="caution">
    <text evidence="1">The sequence shown here is derived from an EMBL/GenBank/DDBJ whole genome shotgun (WGS) entry which is preliminary data.</text>
</comment>
<evidence type="ECO:0000313" key="1">
    <source>
        <dbReference type="EMBL" id="PIV08254.1"/>
    </source>
</evidence>
<protein>
    <recommendedName>
        <fullName evidence="3">POTRA domain-containing protein</fullName>
    </recommendedName>
</protein>
<dbReference type="Proteomes" id="UP000230119">
    <property type="component" value="Unassembled WGS sequence"/>
</dbReference>
<reference evidence="2" key="1">
    <citation type="submission" date="2017-09" db="EMBL/GenBank/DDBJ databases">
        <title>Depth-based differentiation of microbial function through sediment-hosted aquifers and enrichment of novel symbionts in the deep terrestrial subsurface.</title>
        <authorList>
            <person name="Probst A.J."/>
            <person name="Ladd B."/>
            <person name="Jarett J.K."/>
            <person name="Geller-Mcgrath D.E."/>
            <person name="Sieber C.M.K."/>
            <person name="Emerson J.B."/>
            <person name="Anantharaman K."/>
            <person name="Thomas B.C."/>
            <person name="Malmstrom R."/>
            <person name="Stieglmeier M."/>
            <person name="Klingl A."/>
            <person name="Woyke T."/>
            <person name="Ryan C.M."/>
            <person name="Banfield J.F."/>
        </authorList>
    </citation>
    <scope>NUCLEOTIDE SEQUENCE [LARGE SCALE GENOMIC DNA]</scope>
</reference>
<dbReference type="EMBL" id="PEVA01000157">
    <property type="protein sequence ID" value="PIV08254.1"/>
    <property type="molecule type" value="Genomic_DNA"/>
</dbReference>